<dbReference type="Pfam" id="PF13356">
    <property type="entry name" value="Arm-DNA-bind_3"/>
    <property type="match status" value="1"/>
</dbReference>
<evidence type="ECO:0000313" key="8">
    <source>
        <dbReference type="EMBL" id="MEI5688078.1"/>
    </source>
</evidence>
<evidence type="ECO:0000256" key="3">
    <source>
        <dbReference type="ARBA" id="ARBA00023125"/>
    </source>
</evidence>
<comment type="caution">
    <text evidence="8">The sequence shown here is derived from an EMBL/GenBank/DDBJ whole genome shotgun (WGS) entry which is preliminary data.</text>
</comment>
<dbReference type="PANTHER" id="PTHR30629:SF2">
    <property type="entry name" value="PROPHAGE INTEGRASE INTS-RELATED"/>
    <property type="match status" value="1"/>
</dbReference>
<dbReference type="EMBL" id="JBBBDM010000006">
    <property type="protein sequence ID" value="MEI5688078.1"/>
    <property type="molecule type" value="Genomic_DNA"/>
</dbReference>
<keyword evidence="2" id="KW-0229">DNA integration</keyword>
<evidence type="ECO:0000313" key="9">
    <source>
        <dbReference type="Proteomes" id="UP001367771"/>
    </source>
</evidence>
<dbReference type="RefSeq" id="WP_271299841.1">
    <property type="nucleotide sequence ID" value="NZ_JBBBDM010000006.1"/>
</dbReference>
<sequence length="457" mass="50399">MADERGVSRRSVTRITKSSVEALAVPPPGGRTVLWDAEVKGFGVRVSSGGDRTYVLRYQVGGRDEKQRQVTIGRHGSPFTAEQARRRALEILTAVRSGSDPAGERASAQQAKAAEDDRRAERMFDVLADRWFDRHVKGNGLRSVKDVEGVLERDIKPAFAGCTVDEVTKAKVTEALEAVGERSKAAANKMHKWLRQMFNWFVERGIVEHSPLDRVRRPHAEPSRKRVLSLLEVATVWLAAGELPDPFRSFYRLLILTGQRLREVAGLQWAELDFDSGEWLLPAERTKNKNDHVVPLSNQALTVLQVLRGDGTTPGAAITTDGRVPIAGYSKLKIALNEEIGSVLAGNPPAALRLGTALQPWVVHDLRRSLATGCQSMGVPMEVTEAILNQVGTRQAGVRGIYQLYDYFDEKADALQRWSDLVTTAAFELANGNIRAVIAMDPARRSRTRRTTAGIAV</sequence>
<evidence type="ECO:0000259" key="6">
    <source>
        <dbReference type="PROSITE" id="PS51898"/>
    </source>
</evidence>
<organism evidence="8 9">
    <name type="scientific">Sphingomonas kyungheensis</name>
    <dbReference type="NCBI Taxonomy" id="1069987"/>
    <lineage>
        <taxon>Bacteria</taxon>
        <taxon>Pseudomonadati</taxon>
        <taxon>Pseudomonadota</taxon>
        <taxon>Alphaproteobacteria</taxon>
        <taxon>Sphingomonadales</taxon>
        <taxon>Sphingomonadaceae</taxon>
        <taxon>Sphingomonas</taxon>
    </lineage>
</organism>
<dbReference type="Pfam" id="PF00589">
    <property type="entry name" value="Phage_integrase"/>
    <property type="match status" value="1"/>
</dbReference>
<evidence type="ECO:0000259" key="7">
    <source>
        <dbReference type="PROSITE" id="PS51900"/>
    </source>
</evidence>
<comment type="similarity">
    <text evidence="1">Belongs to the 'phage' integrase family.</text>
</comment>
<dbReference type="PANTHER" id="PTHR30629">
    <property type="entry name" value="PROPHAGE INTEGRASE"/>
    <property type="match status" value="1"/>
</dbReference>
<dbReference type="CDD" id="cd00801">
    <property type="entry name" value="INT_P4_C"/>
    <property type="match status" value="1"/>
</dbReference>
<evidence type="ECO:0000256" key="1">
    <source>
        <dbReference type="ARBA" id="ARBA00008857"/>
    </source>
</evidence>
<gene>
    <name evidence="8" type="ORF">V8201_13390</name>
</gene>
<name>A0ABU8H552_9SPHN</name>
<dbReference type="InterPro" id="IPR002104">
    <property type="entry name" value="Integrase_catalytic"/>
</dbReference>
<feature type="domain" description="Tyr recombinase" evidence="6">
    <location>
        <begin position="223"/>
        <end position="416"/>
    </location>
</feature>
<evidence type="ECO:0000256" key="5">
    <source>
        <dbReference type="PROSITE-ProRule" id="PRU01248"/>
    </source>
</evidence>
<keyword evidence="9" id="KW-1185">Reference proteome</keyword>
<dbReference type="InterPro" id="IPR038488">
    <property type="entry name" value="Integrase_DNA-bd_sf"/>
</dbReference>
<feature type="domain" description="Core-binding (CB)" evidence="7">
    <location>
        <begin position="122"/>
        <end position="202"/>
    </location>
</feature>
<dbReference type="InterPro" id="IPR050808">
    <property type="entry name" value="Phage_Integrase"/>
</dbReference>
<dbReference type="Gene3D" id="1.10.150.130">
    <property type="match status" value="1"/>
</dbReference>
<dbReference type="SUPFAM" id="SSF56349">
    <property type="entry name" value="DNA breaking-rejoining enzymes"/>
    <property type="match status" value="1"/>
</dbReference>
<dbReference type="Gene3D" id="1.10.443.10">
    <property type="entry name" value="Intergrase catalytic core"/>
    <property type="match status" value="1"/>
</dbReference>
<protein>
    <submittedName>
        <fullName evidence="8">Integrase arm-type DNA-binding domain-containing protein</fullName>
    </submittedName>
</protein>
<accession>A0ABU8H552</accession>
<dbReference type="InterPro" id="IPR011010">
    <property type="entry name" value="DNA_brk_join_enz"/>
</dbReference>
<keyword evidence="3 5" id="KW-0238">DNA-binding</keyword>
<dbReference type="PROSITE" id="PS51900">
    <property type="entry name" value="CB"/>
    <property type="match status" value="1"/>
</dbReference>
<evidence type="ECO:0000256" key="2">
    <source>
        <dbReference type="ARBA" id="ARBA00022908"/>
    </source>
</evidence>
<dbReference type="InterPro" id="IPR025166">
    <property type="entry name" value="Integrase_DNA_bind_dom"/>
</dbReference>
<dbReference type="Proteomes" id="UP001367771">
    <property type="component" value="Unassembled WGS sequence"/>
</dbReference>
<dbReference type="InterPro" id="IPR053876">
    <property type="entry name" value="Phage_int_M"/>
</dbReference>
<keyword evidence="4" id="KW-0233">DNA recombination</keyword>
<dbReference type="InterPro" id="IPR010998">
    <property type="entry name" value="Integrase_recombinase_N"/>
</dbReference>
<proteinExistence type="inferred from homology"/>
<dbReference type="InterPro" id="IPR013762">
    <property type="entry name" value="Integrase-like_cat_sf"/>
</dbReference>
<reference evidence="8 9" key="1">
    <citation type="journal article" date="2013" name="Int. J. Syst. Evol. Microbiol.">
        <title>Sphingomonas kyungheensis sp. nov., a bacterium with ginsenoside-converting activity isolated from soil of a ginseng field.</title>
        <authorList>
            <person name="Son H.M."/>
            <person name="Yang J.E."/>
            <person name="Park Y."/>
            <person name="Han C.K."/>
            <person name="Kim S.G."/>
            <person name="Kook M."/>
            <person name="Yi T.H."/>
        </authorList>
    </citation>
    <scope>NUCLEOTIDE SEQUENCE [LARGE SCALE GENOMIC DNA]</scope>
    <source>
        <strain evidence="8 9">LMG 26582</strain>
    </source>
</reference>
<evidence type="ECO:0000256" key="4">
    <source>
        <dbReference type="ARBA" id="ARBA00023172"/>
    </source>
</evidence>
<dbReference type="Pfam" id="PF22022">
    <property type="entry name" value="Phage_int_M"/>
    <property type="match status" value="1"/>
</dbReference>
<dbReference type="GO" id="GO:0003677">
    <property type="term" value="F:DNA binding"/>
    <property type="evidence" value="ECO:0007669"/>
    <property type="project" value="UniProtKB-KW"/>
</dbReference>
<dbReference type="InterPro" id="IPR044068">
    <property type="entry name" value="CB"/>
</dbReference>
<dbReference type="PROSITE" id="PS51898">
    <property type="entry name" value="TYR_RECOMBINASE"/>
    <property type="match status" value="1"/>
</dbReference>
<dbReference type="Gene3D" id="3.30.160.390">
    <property type="entry name" value="Integrase, DNA-binding domain"/>
    <property type="match status" value="1"/>
</dbReference>